<dbReference type="PANTHER" id="PTHR21089">
    <property type="entry name" value="SHIKIMATE DEHYDROGENASE"/>
    <property type="match status" value="1"/>
</dbReference>
<evidence type="ECO:0000313" key="5">
    <source>
        <dbReference type="EMBL" id="QFG70250.1"/>
    </source>
</evidence>
<dbReference type="Gene3D" id="3.40.50.10860">
    <property type="entry name" value="Leucine Dehydrogenase, chain A, domain 1"/>
    <property type="match status" value="1"/>
</dbReference>
<dbReference type="InterPro" id="IPR022893">
    <property type="entry name" value="Shikimate_DH_fam"/>
</dbReference>
<dbReference type="SUPFAM" id="SSF53223">
    <property type="entry name" value="Aminoacid dehydrogenase-like, N-terminal domain"/>
    <property type="match status" value="1"/>
</dbReference>
<reference evidence="5 6" key="1">
    <citation type="submission" date="2019-09" db="EMBL/GenBank/DDBJ databases">
        <title>Serinicoccus pratensis sp. nov., isolated from meadow soil.</title>
        <authorList>
            <person name="Zhang W."/>
        </authorList>
    </citation>
    <scope>NUCLEOTIDE SEQUENCE [LARGE SCALE GENOMIC DNA]</scope>
    <source>
        <strain evidence="5 6">W204</strain>
    </source>
</reference>
<protein>
    <submittedName>
        <fullName evidence="5">Shikimate dehydrogenase</fullName>
        <ecNumber evidence="5">1.1.1.25</ecNumber>
    </submittedName>
</protein>
<feature type="domain" description="SDH C-terminal" evidence="4">
    <location>
        <begin position="260"/>
        <end position="289"/>
    </location>
</feature>
<dbReference type="GO" id="GO:0004764">
    <property type="term" value="F:shikimate 3-dehydrogenase (NADP+) activity"/>
    <property type="evidence" value="ECO:0007669"/>
    <property type="project" value="UniProtKB-EC"/>
</dbReference>
<accession>A0A5J6V852</accession>
<dbReference type="Pfam" id="PF08501">
    <property type="entry name" value="Shikimate_dh_N"/>
    <property type="match status" value="1"/>
</dbReference>
<dbReference type="InterPro" id="IPR041121">
    <property type="entry name" value="SDH_C"/>
</dbReference>
<dbReference type="InterPro" id="IPR046346">
    <property type="entry name" value="Aminoacid_DH-like_N_sf"/>
</dbReference>
<dbReference type="NCBIfam" id="NF001311">
    <property type="entry name" value="PRK00258.1-3"/>
    <property type="match status" value="1"/>
</dbReference>
<dbReference type="PANTHER" id="PTHR21089:SF1">
    <property type="entry name" value="BIFUNCTIONAL 3-DEHYDROQUINATE DEHYDRATASE_SHIKIMATE DEHYDROGENASE, CHLOROPLASTIC"/>
    <property type="match status" value="1"/>
</dbReference>
<keyword evidence="2" id="KW-0028">Amino-acid biosynthesis</keyword>
<dbReference type="Proteomes" id="UP000326546">
    <property type="component" value="Chromosome"/>
</dbReference>
<comment type="pathway">
    <text evidence="1">Metabolic intermediate biosynthesis; chorismate biosynthesis; chorismate from D-erythrose 4-phosphate and phosphoenolpyruvate: step 4/7.</text>
</comment>
<keyword evidence="2" id="KW-0057">Aromatic amino acid biosynthesis</keyword>
<dbReference type="KEGG" id="serw:FY030_08815"/>
<organism evidence="5 6">
    <name type="scientific">Ornithinimicrobium pratense</name>
    <dbReference type="NCBI Taxonomy" id="2593973"/>
    <lineage>
        <taxon>Bacteria</taxon>
        <taxon>Bacillati</taxon>
        <taxon>Actinomycetota</taxon>
        <taxon>Actinomycetes</taxon>
        <taxon>Micrococcales</taxon>
        <taxon>Ornithinimicrobiaceae</taxon>
        <taxon>Ornithinimicrobium</taxon>
    </lineage>
</organism>
<dbReference type="AlphaFoldDB" id="A0A5J6V852"/>
<dbReference type="SUPFAM" id="SSF51735">
    <property type="entry name" value="NAD(P)-binding Rossmann-fold domains"/>
    <property type="match status" value="1"/>
</dbReference>
<dbReference type="EMBL" id="CP044427">
    <property type="protein sequence ID" value="QFG70250.1"/>
    <property type="molecule type" value="Genomic_DNA"/>
</dbReference>
<gene>
    <name evidence="5" type="ORF">FY030_08815</name>
</gene>
<dbReference type="EC" id="1.1.1.25" evidence="5"/>
<name>A0A5J6V852_9MICO</name>
<evidence type="ECO:0000259" key="3">
    <source>
        <dbReference type="Pfam" id="PF08501"/>
    </source>
</evidence>
<dbReference type="GO" id="GO:0019632">
    <property type="term" value="P:shikimate metabolic process"/>
    <property type="evidence" value="ECO:0007669"/>
    <property type="project" value="TreeGrafter"/>
</dbReference>
<proteinExistence type="predicted"/>
<dbReference type="GO" id="GO:0009423">
    <property type="term" value="P:chorismate biosynthetic process"/>
    <property type="evidence" value="ECO:0007669"/>
    <property type="project" value="TreeGrafter"/>
</dbReference>
<evidence type="ECO:0000313" key="6">
    <source>
        <dbReference type="Proteomes" id="UP000326546"/>
    </source>
</evidence>
<evidence type="ECO:0000259" key="4">
    <source>
        <dbReference type="Pfam" id="PF18317"/>
    </source>
</evidence>
<dbReference type="Pfam" id="PF18317">
    <property type="entry name" value="SDH_C"/>
    <property type="match status" value="1"/>
</dbReference>
<dbReference type="GO" id="GO:0050661">
    <property type="term" value="F:NADP binding"/>
    <property type="evidence" value="ECO:0007669"/>
    <property type="project" value="TreeGrafter"/>
</dbReference>
<dbReference type="InterPro" id="IPR036291">
    <property type="entry name" value="NAD(P)-bd_dom_sf"/>
</dbReference>
<sequence length="297" mass="30628">MSGQPGESRPRRAAVVGSPVQHSLSPVLHRAAYAALGLTGWTYDRVEVAQGALPSHIGALGPEWVGLSVTMPGKEEALALSVEASPEAILAGAANTLVRRGSGWYADNTDVAGLATALQRELDRTGAGPLRQALVLGGGATARSAVLALRRLGALGVTLLVRGRVRPETAAMLERLEQHRGPTSPRVRTERMAEGIPLDGSAFQVVVGTLPAGAPAPVLHLPAGRAPAPVLLDATYAPWPSALAQAVAGRTGGRVSVVRGTAMLLHQAVGQVELMTGRSAPLEAMSTALEEHLGDAR</sequence>
<keyword evidence="6" id="KW-1185">Reference proteome</keyword>
<dbReference type="OrthoDB" id="9776868at2"/>
<dbReference type="GO" id="GO:0009073">
    <property type="term" value="P:aromatic amino acid family biosynthetic process"/>
    <property type="evidence" value="ECO:0007669"/>
    <property type="project" value="UniProtKB-KW"/>
</dbReference>
<evidence type="ECO:0000256" key="1">
    <source>
        <dbReference type="ARBA" id="ARBA00004871"/>
    </source>
</evidence>
<keyword evidence="5" id="KW-0560">Oxidoreductase</keyword>
<dbReference type="InterPro" id="IPR013708">
    <property type="entry name" value="Shikimate_DH-bd_N"/>
</dbReference>
<evidence type="ECO:0000256" key="2">
    <source>
        <dbReference type="ARBA" id="ARBA00023141"/>
    </source>
</evidence>
<dbReference type="Gene3D" id="3.40.50.720">
    <property type="entry name" value="NAD(P)-binding Rossmann-like Domain"/>
    <property type="match status" value="1"/>
</dbReference>
<feature type="domain" description="Shikimate dehydrogenase substrate binding N-terminal" evidence="3">
    <location>
        <begin position="15"/>
        <end position="97"/>
    </location>
</feature>
<dbReference type="GO" id="GO:0005829">
    <property type="term" value="C:cytosol"/>
    <property type="evidence" value="ECO:0007669"/>
    <property type="project" value="TreeGrafter"/>
</dbReference>